<dbReference type="GO" id="GO:0005886">
    <property type="term" value="C:plasma membrane"/>
    <property type="evidence" value="ECO:0007669"/>
    <property type="project" value="TreeGrafter"/>
</dbReference>
<keyword evidence="5" id="KW-1015">Disulfide bond</keyword>
<dbReference type="GO" id="GO:0007189">
    <property type="term" value="P:adenylate cyclase-activating G protein-coupled receptor signaling pathway"/>
    <property type="evidence" value="ECO:0007669"/>
    <property type="project" value="TreeGrafter"/>
</dbReference>
<dbReference type="GO" id="GO:0007166">
    <property type="term" value="P:cell surface receptor signaling pathway"/>
    <property type="evidence" value="ECO:0007669"/>
    <property type="project" value="InterPro"/>
</dbReference>
<dbReference type="AlphaFoldDB" id="A0A6P7LPA1"/>
<evidence type="ECO:0000256" key="1">
    <source>
        <dbReference type="ARBA" id="ARBA00004141"/>
    </source>
</evidence>
<keyword evidence="3 6" id="KW-1133">Transmembrane helix</keyword>
<feature type="transmembrane region" description="Helical" evidence="6">
    <location>
        <begin position="397"/>
        <end position="418"/>
    </location>
</feature>
<gene>
    <name evidence="11" type="primary">LOC114848929</name>
</gene>
<evidence type="ECO:0000256" key="3">
    <source>
        <dbReference type="ARBA" id="ARBA00022989"/>
    </source>
</evidence>
<feature type="chain" id="PRO_5027559995" evidence="7">
    <location>
        <begin position="25"/>
        <end position="641"/>
    </location>
</feature>
<evidence type="ECO:0000256" key="7">
    <source>
        <dbReference type="SAM" id="SignalP"/>
    </source>
</evidence>
<dbReference type="PROSITE" id="PS50261">
    <property type="entry name" value="G_PROTEIN_RECEP_F2_4"/>
    <property type="match status" value="1"/>
</dbReference>
<feature type="transmembrane region" description="Helical" evidence="6">
    <location>
        <begin position="566"/>
        <end position="585"/>
    </location>
</feature>
<dbReference type="InterPro" id="IPR057244">
    <property type="entry name" value="GAIN_B"/>
</dbReference>
<proteinExistence type="predicted"/>
<dbReference type="KEGG" id="bspl:114848929"/>
<dbReference type="InterPro" id="IPR046338">
    <property type="entry name" value="GAIN_dom_sf"/>
</dbReference>
<dbReference type="PROSITE" id="PS50221">
    <property type="entry name" value="GAIN_B"/>
    <property type="match status" value="1"/>
</dbReference>
<feature type="transmembrane region" description="Helical" evidence="6">
    <location>
        <begin position="469"/>
        <end position="491"/>
    </location>
</feature>
<keyword evidence="7" id="KW-0732">Signal</keyword>
<feature type="domain" description="GAIN-B" evidence="8">
    <location>
        <begin position="191"/>
        <end position="356"/>
    </location>
</feature>
<dbReference type="Proteomes" id="UP000515150">
    <property type="component" value="Chromosome 22"/>
</dbReference>
<dbReference type="Pfam" id="PF00002">
    <property type="entry name" value="7tm_2"/>
    <property type="match status" value="1"/>
</dbReference>
<evidence type="ECO:0000313" key="11">
    <source>
        <dbReference type="RefSeq" id="XP_028995683.1"/>
    </source>
</evidence>
<organism evidence="10 11">
    <name type="scientific">Betta splendens</name>
    <name type="common">Siamese fighting fish</name>
    <dbReference type="NCBI Taxonomy" id="158456"/>
    <lineage>
        <taxon>Eukaryota</taxon>
        <taxon>Metazoa</taxon>
        <taxon>Chordata</taxon>
        <taxon>Craniata</taxon>
        <taxon>Vertebrata</taxon>
        <taxon>Euteleostomi</taxon>
        <taxon>Actinopterygii</taxon>
        <taxon>Neopterygii</taxon>
        <taxon>Teleostei</taxon>
        <taxon>Neoteleostei</taxon>
        <taxon>Acanthomorphata</taxon>
        <taxon>Anabantaria</taxon>
        <taxon>Anabantiformes</taxon>
        <taxon>Anabantoidei</taxon>
        <taxon>Osphronemidae</taxon>
        <taxon>Betta</taxon>
    </lineage>
</organism>
<evidence type="ECO:0000256" key="4">
    <source>
        <dbReference type="ARBA" id="ARBA00023136"/>
    </source>
</evidence>
<dbReference type="Gene3D" id="1.20.1070.10">
    <property type="entry name" value="Rhodopsin 7-helix transmembrane proteins"/>
    <property type="match status" value="1"/>
</dbReference>
<sequence length="641" mass="69970">MDTKLLLVFVKLLLLFGLKAHTDGDQTFIQYIENTLYIGINCTCVHPSGYNIKITVQDNETAVICQKELHDHRVQIILPQTNFSSITLGNFFDHDLVVLLDIQSRHYQCVSTTRTGYCWKKGDNFTTPEIPCNDISSAPSLCKSFTGDRSLTFDSTGCNTCQPVDLGNSNALQSTLNNLITSYKDKLINTTAVNITAGNITGVLIQLQNASNINVGITRSGATKILQSNADTAGLFVSVEIPAEATTAAERQNSSVAAVVLFPHIERPRNSSVYFNNTMLAIEMEANISNLIQPVKVHFNDVDKKGGNASCVSWNGEAGSNWTGDGCDLVELNGSSTCECHHLTFFALLISTPQSIGASDYTSLSYLTSVGCGLSMLFLAVGLFMHGLIRRGKASRAVRVLMQLFVAMFLLDLCFLVNESVAGLGSAGACVAAAAAMHYAMLATVSWFLVQALHLYYNMWRSPDAVSHYLVRLSALGWGTPAVVVLLMLIMQKYGLQVLDVEGGSAAKLCWIPDAAVQQGVNVGYYAVVFVLTLAVFVATVRQLLLLQTRAEEPQRRSIGSRVASVLGLLLLLGVTWAVAFFSYGPLLVPSYYIFTILNSFQGFFLFIYYYRSSRIIVDDRRLKEKSGSTCSSQTAVTPHI</sequence>
<evidence type="ECO:0000256" key="2">
    <source>
        <dbReference type="ARBA" id="ARBA00022692"/>
    </source>
</evidence>
<dbReference type="InterPro" id="IPR000832">
    <property type="entry name" value="GPCR_2_secretin-like"/>
</dbReference>
<evidence type="ECO:0000313" key="10">
    <source>
        <dbReference type="Proteomes" id="UP000515150"/>
    </source>
</evidence>
<dbReference type="InterPro" id="IPR000203">
    <property type="entry name" value="GPS"/>
</dbReference>
<dbReference type="PRINTS" id="PR00249">
    <property type="entry name" value="GPCRSECRETIN"/>
</dbReference>
<evidence type="ECO:0000256" key="5">
    <source>
        <dbReference type="ARBA" id="ARBA00023157"/>
    </source>
</evidence>
<evidence type="ECO:0000256" key="6">
    <source>
        <dbReference type="SAM" id="Phobius"/>
    </source>
</evidence>
<comment type="subcellular location">
    <subcellularLocation>
        <location evidence="1">Membrane</location>
        <topology evidence="1">Multi-pass membrane protein</topology>
    </subcellularLocation>
</comment>
<dbReference type="OrthoDB" id="6134459at2759"/>
<dbReference type="SMART" id="SM00303">
    <property type="entry name" value="GPS"/>
    <property type="match status" value="1"/>
</dbReference>
<dbReference type="Pfam" id="PF01825">
    <property type="entry name" value="GPS"/>
    <property type="match status" value="1"/>
</dbReference>
<evidence type="ECO:0000259" key="9">
    <source>
        <dbReference type="PROSITE" id="PS50261"/>
    </source>
</evidence>
<evidence type="ECO:0000259" key="8">
    <source>
        <dbReference type="PROSITE" id="PS50221"/>
    </source>
</evidence>
<feature type="signal peptide" evidence="7">
    <location>
        <begin position="1"/>
        <end position="24"/>
    </location>
</feature>
<keyword evidence="11" id="KW-0675">Receptor</keyword>
<feature type="transmembrane region" description="Helical" evidence="6">
    <location>
        <begin position="523"/>
        <end position="545"/>
    </location>
</feature>
<dbReference type="RefSeq" id="XP_028995683.1">
    <property type="nucleotide sequence ID" value="XM_029139850.3"/>
</dbReference>
<dbReference type="InterPro" id="IPR017981">
    <property type="entry name" value="GPCR_2-like_7TM"/>
</dbReference>
<dbReference type="PANTHER" id="PTHR12011">
    <property type="entry name" value="ADHESION G-PROTEIN COUPLED RECEPTOR"/>
    <property type="match status" value="1"/>
</dbReference>
<keyword evidence="10" id="KW-1185">Reference proteome</keyword>
<dbReference type="Gene3D" id="2.60.220.50">
    <property type="match status" value="1"/>
</dbReference>
<feature type="transmembrane region" description="Helical" evidence="6">
    <location>
        <begin position="591"/>
        <end position="611"/>
    </location>
</feature>
<keyword evidence="4 6" id="KW-0472">Membrane</keyword>
<feature type="transmembrane region" description="Helical" evidence="6">
    <location>
        <begin position="364"/>
        <end position="385"/>
    </location>
</feature>
<name>A0A6P7LPA1_BETSP</name>
<dbReference type="PANTHER" id="PTHR12011:SF474">
    <property type="entry name" value="ADHESION G PROTEIN-COUPLED RECEPTOR G11-RELATED"/>
    <property type="match status" value="1"/>
</dbReference>
<feature type="transmembrane region" description="Helical" evidence="6">
    <location>
        <begin position="424"/>
        <end position="457"/>
    </location>
</feature>
<accession>A0A6P7LPA1</accession>
<reference evidence="11" key="1">
    <citation type="submission" date="2025-08" db="UniProtKB">
        <authorList>
            <consortium name="RefSeq"/>
        </authorList>
    </citation>
    <scope>IDENTIFICATION</scope>
</reference>
<dbReference type="GO" id="GO:0004930">
    <property type="term" value="F:G protein-coupled receptor activity"/>
    <property type="evidence" value="ECO:0007669"/>
    <property type="project" value="InterPro"/>
</dbReference>
<keyword evidence="2 6" id="KW-0812">Transmembrane</keyword>
<feature type="domain" description="G-protein coupled receptors family 2 profile 2" evidence="9">
    <location>
        <begin position="364"/>
        <end position="614"/>
    </location>
</feature>
<dbReference type="GeneID" id="114848929"/>
<protein>
    <submittedName>
        <fullName evidence="11">Adhesion G-protein coupled receptor G5</fullName>
    </submittedName>
</protein>